<dbReference type="SUPFAM" id="SSF53300">
    <property type="entry name" value="vWA-like"/>
    <property type="match status" value="1"/>
</dbReference>
<evidence type="ECO:0000259" key="2">
    <source>
        <dbReference type="Pfam" id="PF07002"/>
    </source>
</evidence>
<reference evidence="5" key="1">
    <citation type="submission" date="2021-02" db="EMBL/GenBank/DDBJ databases">
        <authorList>
            <person name="Nowell W R."/>
        </authorList>
    </citation>
    <scope>NUCLEOTIDE SEQUENCE</scope>
</reference>
<evidence type="ECO:0000313" key="4">
    <source>
        <dbReference type="EMBL" id="CAF1219321.1"/>
    </source>
</evidence>
<dbReference type="InterPro" id="IPR052079">
    <property type="entry name" value="E3_ligase/Copine_domain"/>
</dbReference>
<evidence type="ECO:0000313" key="8">
    <source>
        <dbReference type="EMBL" id="CAF4918764.1"/>
    </source>
</evidence>
<dbReference type="EMBL" id="CAJNOW010000050">
    <property type="protein sequence ID" value="CAF1219321.1"/>
    <property type="molecule type" value="Genomic_DNA"/>
</dbReference>
<dbReference type="EMBL" id="CAJNRG010007307">
    <property type="protein sequence ID" value="CAF2093307.1"/>
    <property type="molecule type" value="Genomic_DNA"/>
</dbReference>
<dbReference type="Proteomes" id="UP000663842">
    <property type="component" value="Unassembled WGS sequence"/>
</dbReference>
<dbReference type="Proteomes" id="UP000663834">
    <property type="component" value="Unassembled WGS sequence"/>
</dbReference>
<feature type="domain" description="Copine C-terminal" evidence="2">
    <location>
        <begin position="96"/>
        <end position="318"/>
    </location>
</feature>
<gene>
    <name evidence="3" type="ORF">CJN711_LOCUS2305</name>
    <name evidence="4" type="ORF">KQP761_LOCUS725</name>
    <name evidence="5" type="ORF">MBJ925_LOCUS1505</name>
    <name evidence="8" type="ORF">SMN809_LOCUS52591</name>
    <name evidence="7" type="ORF">UXM345_LOCUS19790</name>
    <name evidence="6" type="ORF">XDN619_LOCUS17141</name>
</gene>
<comment type="caution">
    <text evidence="5">The sequence shown here is derived from an EMBL/GenBank/DDBJ whole genome shotgun (WGS) entry which is preliminary data.</text>
</comment>
<dbReference type="Pfam" id="PF07002">
    <property type="entry name" value="Copine"/>
    <property type="match status" value="1"/>
</dbReference>
<dbReference type="Proteomes" id="UP000676336">
    <property type="component" value="Unassembled WGS sequence"/>
</dbReference>
<evidence type="ECO:0000313" key="3">
    <source>
        <dbReference type="EMBL" id="CAF1000067.1"/>
    </source>
</evidence>
<dbReference type="Proteomes" id="UP000663855">
    <property type="component" value="Unassembled WGS sequence"/>
</dbReference>
<dbReference type="EMBL" id="CAJOBI010179059">
    <property type="protein sequence ID" value="CAF4918764.1"/>
    <property type="molecule type" value="Genomic_DNA"/>
</dbReference>
<name>A0A816KQF7_9BILA</name>
<dbReference type="PANTHER" id="PTHR45751">
    <property type="entry name" value="COPINE FAMILY PROTEIN 1"/>
    <property type="match status" value="1"/>
</dbReference>
<dbReference type="GO" id="GO:0005634">
    <property type="term" value="C:nucleus"/>
    <property type="evidence" value="ECO:0007669"/>
    <property type="project" value="TreeGrafter"/>
</dbReference>
<dbReference type="GO" id="GO:0004842">
    <property type="term" value="F:ubiquitin-protein transferase activity"/>
    <property type="evidence" value="ECO:0007669"/>
    <property type="project" value="TreeGrafter"/>
</dbReference>
<accession>A0A816KQF7</accession>
<dbReference type="InterPro" id="IPR010734">
    <property type="entry name" value="Copine_C"/>
</dbReference>
<evidence type="ECO:0000313" key="5">
    <source>
        <dbReference type="EMBL" id="CAF1918237.1"/>
    </source>
</evidence>
<dbReference type="EMBL" id="CAJOBF010002865">
    <property type="protein sequence ID" value="CAF4060303.1"/>
    <property type="molecule type" value="Genomic_DNA"/>
</dbReference>
<keyword evidence="1" id="KW-1133">Transmembrane helix</keyword>
<feature type="transmembrane region" description="Helical" evidence="1">
    <location>
        <begin position="6"/>
        <end position="22"/>
    </location>
</feature>
<evidence type="ECO:0000313" key="6">
    <source>
        <dbReference type="EMBL" id="CAF2093307.1"/>
    </source>
</evidence>
<dbReference type="Proteomes" id="UP000663824">
    <property type="component" value="Unassembled WGS sequence"/>
</dbReference>
<dbReference type="EMBL" id="CAJNRE010000095">
    <property type="protein sequence ID" value="CAF1918237.1"/>
    <property type="molecule type" value="Genomic_DNA"/>
</dbReference>
<dbReference type="OrthoDB" id="5855668at2759"/>
<protein>
    <recommendedName>
        <fullName evidence="2">Copine C-terminal domain-containing protein</fullName>
    </recommendedName>
</protein>
<sequence>MLAPLVWYSVAFLVYVLLYDYYRHRILKERTTSDLLKTLENTQFNSIPTSKKKLFVDIKKEIHRCFDFKSIRVIFGIDFSASNEWQGRKTFNGQFLHKTNANKIYNPYQKAITQLGDIFQDVFPKPIGYSCFGFGDQQTKDFSFFPIVGSGEAYNNYQLVLEAYLEQTKDIASSGPTNYAPIIQALISHGIRCERDFTMLVILTDELKMSHEDNSLVEAIYTLSNLPNTCLLVVGVGDGPWQKLSYEEHCLRELVFKKKHQNKKKFAQKGIVQSYILFDNFHFVDFNTLALKSDKIANENYLARAVLAKLPTQFKQACLTKEDEYF</sequence>
<evidence type="ECO:0000313" key="9">
    <source>
        <dbReference type="Proteomes" id="UP000663824"/>
    </source>
</evidence>
<dbReference type="PANTHER" id="PTHR45751:SF53">
    <property type="entry name" value="VWFA DOMAIN-CONTAINING PROTEIN"/>
    <property type="match status" value="1"/>
</dbReference>
<organism evidence="5 9">
    <name type="scientific">Rotaria magnacalcarata</name>
    <dbReference type="NCBI Taxonomy" id="392030"/>
    <lineage>
        <taxon>Eukaryota</taxon>
        <taxon>Metazoa</taxon>
        <taxon>Spiralia</taxon>
        <taxon>Gnathifera</taxon>
        <taxon>Rotifera</taxon>
        <taxon>Eurotatoria</taxon>
        <taxon>Bdelloidea</taxon>
        <taxon>Philodinida</taxon>
        <taxon>Philodinidae</taxon>
        <taxon>Rotaria</taxon>
    </lineage>
</organism>
<dbReference type="Proteomes" id="UP000663887">
    <property type="component" value="Unassembled WGS sequence"/>
</dbReference>
<keyword evidence="1" id="KW-0472">Membrane</keyword>
<dbReference type="InterPro" id="IPR036465">
    <property type="entry name" value="vWFA_dom_sf"/>
</dbReference>
<evidence type="ECO:0000256" key="1">
    <source>
        <dbReference type="SAM" id="Phobius"/>
    </source>
</evidence>
<dbReference type="AlphaFoldDB" id="A0A816KQF7"/>
<dbReference type="GO" id="GO:0016567">
    <property type="term" value="P:protein ubiquitination"/>
    <property type="evidence" value="ECO:0007669"/>
    <property type="project" value="TreeGrafter"/>
</dbReference>
<dbReference type="EMBL" id="CAJNOV010000140">
    <property type="protein sequence ID" value="CAF1000067.1"/>
    <property type="molecule type" value="Genomic_DNA"/>
</dbReference>
<keyword evidence="1" id="KW-0812">Transmembrane</keyword>
<proteinExistence type="predicted"/>
<evidence type="ECO:0000313" key="7">
    <source>
        <dbReference type="EMBL" id="CAF4060303.1"/>
    </source>
</evidence>